<accession>A0ABM4AQD7</accession>
<protein>
    <submittedName>
        <fullName evidence="4">Uncharacterized protein LOC113394785</fullName>
    </submittedName>
</protein>
<proteinExistence type="predicted"/>
<evidence type="ECO:0000313" key="3">
    <source>
        <dbReference type="Proteomes" id="UP001652626"/>
    </source>
</evidence>
<reference evidence="4" key="1">
    <citation type="submission" date="2025-08" db="UniProtKB">
        <authorList>
            <consortium name="RefSeq"/>
        </authorList>
    </citation>
    <scope>IDENTIFICATION</scope>
    <source>
        <tissue evidence="4">Whole body</tissue>
    </source>
</reference>
<evidence type="ECO:0000256" key="1">
    <source>
        <dbReference type="SAM" id="MobiDB-lite"/>
    </source>
</evidence>
<dbReference type="InterPro" id="IPR037746">
    <property type="entry name" value="Dok-7"/>
</dbReference>
<dbReference type="InterPro" id="IPR011993">
    <property type="entry name" value="PH-like_dom_sf"/>
</dbReference>
<dbReference type="GeneID" id="113394785"/>
<dbReference type="Gene3D" id="2.30.29.30">
    <property type="entry name" value="Pleckstrin-homology domain (PH domain)/Phosphotyrosine-binding domain (PTB)"/>
    <property type="match status" value="2"/>
</dbReference>
<dbReference type="PANTHER" id="PTHR21636">
    <property type="entry name" value="PROTEIN DOK-7"/>
    <property type="match status" value="1"/>
</dbReference>
<dbReference type="PROSITE" id="PS51064">
    <property type="entry name" value="IRS_PTB"/>
    <property type="match status" value="1"/>
</dbReference>
<dbReference type="PANTHER" id="PTHR21636:SF2">
    <property type="entry name" value="PROTEIN DOK-7"/>
    <property type="match status" value="1"/>
</dbReference>
<keyword evidence="3" id="KW-1185">Reference proteome</keyword>
<feature type="region of interest" description="Disordered" evidence="1">
    <location>
        <begin position="1074"/>
        <end position="1104"/>
    </location>
</feature>
<dbReference type="Pfam" id="PF02174">
    <property type="entry name" value="IRS"/>
    <property type="match status" value="1"/>
</dbReference>
<gene>
    <name evidence="4" type="primary">LOC113394785</name>
</gene>
<sequence length="1128" mass="125291">MERRDEIHHHGCSIAKQTILTTHPSGLQTRVSVELANFDALCLHSECKTKKPMWESPFMGRRGLLGGVSANVTPVLGRRSDVVNEGRLSQQCTPVMRRRELESPGGSPLPTRREIDEEEGYDVDNSVISGWLKFRDNKRWKSRWGVVTKLSPAADCLHLQLYRDPKDRYKKGQTKASLSLQHFLGFESGFTLDKESNTIAIICQDVTVVLAFETRERLISWQVKVGGQLGSSKEFLIMIGGGGSRKLPAGPARLHLQGRRFALTSGVPPRVLGLWELAHLRRYGVVEGRFCFEGGSHCGKGEGLHMLITDQAQDITDAFDQAAQGNLQQRTPASRGSGTERRFKSRPNTRLSDFNTGDQSVIDNASALYEENYFGEDCGDISPYWPSAEKRGYDENEYRPDTEIGVKPLWNDADHITLERCNNCLTKLGVVSRSSTVALNAGSQFNPAWTMEAVPESCSDNSSNSTEYLTPKNIRKDTCHCKEKPPLRPPKPAHFDQKKPPAPLPPQGCSCAMNDNFSSSNNPKVGPYENYDVPKTSYAEVDKEKYYDTPKRIKAALADDLFQVTNTSTPGSLVLKKKCGCILKFGSKKKPVIVECDENLQPVDCPCQKVTNWANNLISLPYCKRNTSNEKINTEILNSSKLDDMALYATVDVSRKTNRQSTGDQDKTQDSATEIVFTNYQNLEPNECKDFEGPYANYENLEFALSLEYYENAKDLLKKAGVTQNELDALSANIDLATTTLPKKTRSCLKCGQCKSTTLHDMKNKSDEYLLMEPSKDVKSCLVNRPIGNNPGYTPMSPNPNWSQSLKHPIAKVHRTEIEKSLSIPTLHGSGNCIQSFDISSNSSKEAIQKRSSSVDSSRLLEDLKEFDSSIGSHATSSSMETLRNLALENRLSSPCDNDREYYDCCKSSGSENKTSEESSMKDILHLRNKHIDNAAIKRSSSVPCKGGNRDSSSSNDSGVSSCSLKQGGGEFQEFEMPLTSGHSRYHYMVHKRLRGNLSGSIHSSLPRKSKSSDLLRDQPMQIHNNHNVHTKSSSAEAEVPVLPPKQFKGVLDTHSTSSGTSDMSDYIETLSLTSSHSSSDTPMGGRLNRQPTSTLRPRSGKEYHNLDPIITSMYKNGKDLANYTNLP</sequence>
<organism evidence="3 4">
    <name type="scientific">Vanessa tameamea</name>
    <name type="common">Kamehameha butterfly</name>
    <dbReference type="NCBI Taxonomy" id="334116"/>
    <lineage>
        <taxon>Eukaryota</taxon>
        <taxon>Metazoa</taxon>
        <taxon>Ecdysozoa</taxon>
        <taxon>Arthropoda</taxon>
        <taxon>Hexapoda</taxon>
        <taxon>Insecta</taxon>
        <taxon>Pterygota</taxon>
        <taxon>Neoptera</taxon>
        <taxon>Endopterygota</taxon>
        <taxon>Lepidoptera</taxon>
        <taxon>Glossata</taxon>
        <taxon>Ditrysia</taxon>
        <taxon>Papilionoidea</taxon>
        <taxon>Nymphalidae</taxon>
        <taxon>Nymphalinae</taxon>
        <taxon>Vanessa</taxon>
    </lineage>
</organism>
<dbReference type="RefSeq" id="XP_064073508.1">
    <property type="nucleotide sequence ID" value="XM_064217438.1"/>
</dbReference>
<dbReference type="SMART" id="SM01244">
    <property type="entry name" value="IRS"/>
    <property type="match status" value="1"/>
</dbReference>
<dbReference type="InterPro" id="IPR002404">
    <property type="entry name" value="IRS_PTB"/>
</dbReference>
<feature type="domain" description="IRS-type PTB" evidence="2">
    <location>
        <begin position="229"/>
        <end position="333"/>
    </location>
</feature>
<name>A0ABM4AQD7_VANTA</name>
<dbReference type="SUPFAM" id="SSF50729">
    <property type="entry name" value="PH domain-like"/>
    <property type="match status" value="2"/>
</dbReference>
<evidence type="ECO:0000259" key="2">
    <source>
        <dbReference type="PROSITE" id="PS51064"/>
    </source>
</evidence>
<dbReference type="Proteomes" id="UP001652626">
    <property type="component" value="Chromosome 17"/>
</dbReference>
<feature type="compositionally biased region" description="Polar residues" evidence="1">
    <location>
        <begin position="325"/>
        <end position="337"/>
    </location>
</feature>
<feature type="region of interest" description="Disordered" evidence="1">
    <location>
        <begin position="938"/>
        <end position="965"/>
    </location>
</feature>
<feature type="compositionally biased region" description="Low complexity" evidence="1">
    <location>
        <begin position="952"/>
        <end position="964"/>
    </location>
</feature>
<feature type="region of interest" description="Disordered" evidence="1">
    <location>
        <begin position="325"/>
        <end position="357"/>
    </location>
</feature>
<evidence type="ECO:0000313" key="4">
    <source>
        <dbReference type="RefSeq" id="XP_064073508.1"/>
    </source>
</evidence>
<feature type="region of interest" description="Disordered" evidence="1">
    <location>
        <begin position="479"/>
        <end position="503"/>
    </location>
</feature>
<feature type="compositionally biased region" description="Polar residues" evidence="1">
    <location>
        <begin position="346"/>
        <end position="357"/>
    </location>
</feature>